<dbReference type="GO" id="GO:0005769">
    <property type="term" value="C:early endosome"/>
    <property type="evidence" value="ECO:0007669"/>
    <property type="project" value="TreeGrafter"/>
</dbReference>
<feature type="transmembrane region" description="Helical" evidence="11">
    <location>
        <begin position="417"/>
        <end position="438"/>
    </location>
</feature>
<dbReference type="GO" id="GO:0015385">
    <property type="term" value="F:sodium:proton antiporter activity"/>
    <property type="evidence" value="ECO:0007669"/>
    <property type="project" value="InterPro"/>
</dbReference>
<keyword evidence="14" id="KW-1185">Reference proteome</keyword>
<name>A0A9P7G696_9AGAR</name>
<feature type="transmembrane region" description="Helical" evidence="11">
    <location>
        <begin position="346"/>
        <end position="370"/>
    </location>
</feature>
<evidence type="ECO:0000313" key="13">
    <source>
        <dbReference type="EMBL" id="KAG5641292.1"/>
    </source>
</evidence>
<dbReference type="InterPro" id="IPR006153">
    <property type="entry name" value="Cation/H_exchanger_TM"/>
</dbReference>
<dbReference type="GO" id="GO:0005770">
    <property type="term" value="C:late endosome"/>
    <property type="evidence" value="ECO:0007669"/>
    <property type="project" value="TreeGrafter"/>
</dbReference>
<feature type="transmembrane region" description="Helical" evidence="11">
    <location>
        <begin position="116"/>
        <end position="138"/>
    </location>
</feature>
<dbReference type="AlphaFoldDB" id="A0A9P7G696"/>
<evidence type="ECO:0000256" key="10">
    <source>
        <dbReference type="SAM" id="MobiDB-lite"/>
    </source>
</evidence>
<feature type="compositionally biased region" description="Low complexity" evidence="10">
    <location>
        <begin position="656"/>
        <end position="675"/>
    </location>
</feature>
<feature type="region of interest" description="Disordered" evidence="10">
    <location>
        <begin position="593"/>
        <end position="675"/>
    </location>
</feature>
<evidence type="ECO:0000256" key="11">
    <source>
        <dbReference type="SAM" id="Phobius"/>
    </source>
</evidence>
<dbReference type="GO" id="GO:0007035">
    <property type="term" value="P:vacuolar acidification"/>
    <property type="evidence" value="ECO:0007669"/>
    <property type="project" value="TreeGrafter"/>
</dbReference>
<keyword evidence="7 11" id="KW-0472">Membrane</keyword>
<keyword evidence="9" id="KW-0050">Antiport</keyword>
<evidence type="ECO:0000256" key="3">
    <source>
        <dbReference type="ARBA" id="ARBA00022692"/>
    </source>
</evidence>
<dbReference type="PANTHER" id="PTHR10110">
    <property type="entry name" value="SODIUM/HYDROGEN EXCHANGER"/>
    <property type="match status" value="1"/>
</dbReference>
<feature type="transmembrane region" description="Helical" evidence="11">
    <location>
        <begin position="391"/>
        <end position="411"/>
    </location>
</feature>
<dbReference type="NCBIfam" id="TIGR00840">
    <property type="entry name" value="b_cpa1"/>
    <property type="match status" value="1"/>
</dbReference>
<dbReference type="PANTHER" id="PTHR10110:SF187">
    <property type="entry name" value="SODIUM_HYDROGEN EXCHANGER"/>
    <property type="match status" value="1"/>
</dbReference>
<dbReference type="OrthoDB" id="196264at2759"/>
<sequence length="675" mass="72756">MSIKLGTLTALAAAASESGVAAPEEEEYYSSWSLFLVCVLLILSLWTSYYLQIKRIRAVHETLVSIFAGMFVGLIVRMAPGTMIRDMLVSGDSVASGYEWTDATYTENFFRNFGSILIFAFFGTFISAVGVGVLVWIWSSLGLESLELTLLECLTFGSTLSATDPVTILAIFQQYKVDPKLYSIIFGESLLNDAVSIVMYQTLTQFHGTEVYLSSIFHGLGIFILSFTVSMALGVSFGLGMSLVLKHSSLHLFPSIESCLIPLCAYTCYFFSNGLNMSGIVSLLFCGITLKHYAYHTMSHKTQRATKYLFSTLARLSENFIFIYLGISLFTSAPTSVPVTSYVKPLFIAITTVAVIFTRYAAVFPLSEAINLFHKHGRGQRAEELPHSYQMMLFWAGLRGAVGVALAAGFTGKNAQVLRTTVLVVVVLTVVLFGGTTARMLEVLGIRTGVEDEGGSSSDEEDLVVRAPWTSRRGAAPARYAAYADDDEPSALGDAAGHIGTHYGPRTYNHQRNAQGGAAIFSTSSSDSFDSELAEILPLAITPDQPSPGHRQSGSLAAAAAAIGQDGKWFQALDERYLLPIFSNATASRTFHARRARRASGNGNSNGSQGGGVGRGAGSRTSGHSSEDESEAGQEIELGRPQPQFSQGESRTERGLPSPTLRSSSFSGSPPGRIT</sequence>
<comment type="caution">
    <text evidence="13">The sequence shown here is derived from an EMBL/GenBank/DDBJ whole genome shotgun (WGS) entry which is preliminary data.</text>
</comment>
<accession>A0A9P7G696</accession>
<proteinExistence type="inferred from homology"/>
<evidence type="ECO:0000256" key="8">
    <source>
        <dbReference type="ARBA" id="ARBA00023201"/>
    </source>
</evidence>
<comment type="similarity">
    <text evidence="9">Belongs to the monovalent cation:proton antiporter 1 (CPA1) transporter (TC 2.A.36) family.</text>
</comment>
<dbReference type="EMBL" id="JABCKV010000343">
    <property type="protein sequence ID" value="KAG5641292.1"/>
    <property type="molecule type" value="Genomic_DNA"/>
</dbReference>
<keyword evidence="2 9" id="KW-0813">Transport</keyword>
<feature type="transmembrane region" description="Helical" evidence="11">
    <location>
        <begin position="31"/>
        <end position="51"/>
    </location>
</feature>
<reference evidence="13" key="2">
    <citation type="submission" date="2021-10" db="EMBL/GenBank/DDBJ databases">
        <title>Phylogenomics reveals ancestral predisposition of the termite-cultivated fungus Termitomyces towards a domesticated lifestyle.</title>
        <authorList>
            <person name="Auxier B."/>
            <person name="Grum-Grzhimaylo A."/>
            <person name="Cardenas M.E."/>
            <person name="Lodge J.D."/>
            <person name="Laessoe T."/>
            <person name="Pedersen O."/>
            <person name="Smith M.E."/>
            <person name="Kuyper T.W."/>
            <person name="Franco-Molano E.A."/>
            <person name="Baroni T.J."/>
            <person name="Aanen D.K."/>
        </authorList>
    </citation>
    <scope>NUCLEOTIDE SEQUENCE</scope>
    <source>
        <strain evidence="13">AP01</strain>
        <tissue evidence="13">Mycelium</tissue>
    </source>
</reference>
<evidence type="ECO:0000256" key="2">
    <source>
        <dbReference type="ARBA" id="ARBA00022448"/>
    </source>
</evidence>
<reference evidence="13" key="1">
    <citation type="submission" date="2020-07" db="EMBL/GenBank/DDBJ databases">
        <authorList>
            <person name="Nieuwenhuis M."/>
            <person name="Van De Peppel L.J.J."/>
        </authorList>
    </citation>
    <scope>NUCLEOTIDE SEQUENCE</scope>
    <source>
        <strain evidence="13">AP01</strain>
        <tissue evidence="13">Mycelium</tissue>
    </source>
</reference>
<feature type="transmembrane region" description="Helical" evidence="11">
    <location>
        <begin position="316"/>
        <end position="334"/>
    </location>
</feature>
<evidence type="ECO:0000256" key="6">
    <source>
        <dbReference type="ARBA" id="ARBA00023065"/>
    </source>
</evidence>
<dbReference type="Pfam" id="PF00999">
    <property type="entry name" value="Na_H_Exchanger"/>
    <property type="match status" value="1"/>
</dbReference>
<keyword evidence="3 9" id="KW-0812">Transmembrane</keyword>
<feature type="compositionally biased region" description="Gly residues" evidence="10">
    <location>
        <begin position="608"/>
        <end position="617"/>
    </location>
</feature>
<dbReference type="InterPro" id="IPR004709">
    <property type="entry name" value="NaH_exchanger"/>
</dbReference>
<dbReference type="GO" id="GO:0000329">
    <property type="term" value="C:fungal-type vacuole membrane"/>
    <property type="evidence" value="ECO:0007669"/>
    <property type="project" value="TreeGrafter"/>
</dbReference>
<evidence type="ECO:0000256" key="4">
    <source>
        <dbReference type="ARBA" id="ARBA00022989"/>
    </source>
</evidence>
<dbReference type="PRINTS" id="PR01084">
    <property type="entry name" value="NAHEXCHNGR"/>
</dbReference>
<feature type="transmembrane region" description="Helical" evidence="11">
    <location>
        <begin position="63"/>
        <end position="80"/>
    </location>
</feature>
<gene>
    <name evidence="13" type="ORF">DXG03_005569</name>
</gene>
<dbReference type="Gene3D" id="6.10.140.1330">
    <property type="match status" value="1"/>
</dbReference>
<keyword evidence="6 9" id="KW-0406">Ion transport</keyword>
<dbReference type="InterPro" id="IPR018422">
    <property type="entry name" value="Cation/H_exchanger_CPA1"/>
</dbReference>
<feature type="transmembrane region" description="Helical" evidence="11">
    <location>
        <begin position="220"/>
        <end position="245"/>
    </location>
</feature>
<keyword evidence="8 9" id="KW-0739">Sodium transport</keyword>
<evidence type="ECO:0000256" key="9">
    <source>
        <dbReference type="RuleBase" id="RU003722"/>
    </source>
</evidence>
<evidence type="ECO:0000259" key="12">
    <source>
        <dbReference type="Pfam" id="PF00999"/>
    </source>
</evidence>
<dbReference type="Proteomes" id="UP000775547">
    <property type="component" value="Unassembled WGS sequence"/>
</dbReference>
<keyword evidence="4 11" id="KW-1133">Transmembrane helix</keyword>
<feature type="domain" description="Cation/H+ exchanger transmembrane" evidence="12">
    <location>
        <begin position="43"/>
        <end position="442"/>
    </location>
</feature>
<evidence type="ECO:0000313" key="14">
    <source>
        <dbReference type="Proteomes" id="UP000775547"/>
    </source>
</evidence>
<evidence type="ECO:0000256" key="7">
    <source>
        <dbReference type="ARBA" id="ARBA00023136"/>
    </source>
</evidence>
<protein>
    <recommendedName>
        <fullName evidence="9">Sodium/hydrogen exchanger</fullName>
    </recommendedName>
</protein>
<evidence type="ECO:0000256" key="5">
    <source>
        <dbReference type="ARBA" id="ARBA00023053"/>
    </source>
</evidence>
<organism evidence="13 14">
    <name type="scientific">Asterophora parasitica</name>
    <dbReference type="NCBI Taxonomy" id="117018"/>
    <lineage>
        <taxon>Eukaryota</taxon>
        <taxon>Fungi</taxon>
        <taxon>Dikarya</taxon>
        <taxon>Basidiomycota</taxon>
        <taxon>Agaricomycotina</taxon>
        <taxon>Agaricomycetes</taxon>
        <taxon>Agaricomycetidae</taxon>
        <taxon>Agaricales</taxon>
        <taxon>Tricholomatineae</taxon>
        <taxon>Lyophyllaceae</taxon>
        <taxon>Asterophora</taxon>
    </lineage>
</organism>
<dbReference type="GO" id="GO:0015386">
    <property type="term" value="F:potassium:proton antiporter activity"/>
    <property type="evidence" value="ECO:0007669"/>
    <property type="project" value="TreeGrafter"/>
</dbReference>
<comment type="subcellular location">
    <subcellularLocation>
        <location evidence="1">Membrane</location>
        <topology evidence="1">Multi-pass membrane protein</topology>
    </subcellularLocation>
</comment>
<keyword evidence="5" id="KW-0915">Sodium</keyword>
<evidence type="ECO:0000256" key="1">
    <source>
        <dbReference type="ARBA" id="ARBA00004141"/>
    </source>
</evidence>